<proteinExistence type="predicted"/>
<evidence type="ECO:0000313" key="2">
    <source>
        <dbReference type="Proteomes" id="UP001419268"/>
    </source>
</evidence>
<keyword evidence="2" id="KW-1185">Reference proteome</keyword>
<dbReference type="AlphaFoldDB" id="A0AAP0JGC4"/>
<name>A0AAP0JGC4_9MAGN</name>
<gene>
    <name evidence="1" type="ORF">Scep_013086</name>
</gene>
<dbReference type="Proteomes" id="UP001419268">
    <property type="component" value="Unassembled WGS sequence"/>
</dbReference>
<reference evidence="1 2" key="1">
    <citation type="submission" date="2024-01" db="EMBL/GenBank/DDBJ databases">
        <title>Genome assemblies of Stephania.</title>
        <authorList>
            <person name="Yang L."/>
        </authorList>
    </citation>
    <scope>NUCLEOTIDE SEQUENCE [LARGE SCALE GENOMIC DNA]</scope>
    <source>
        <strain evidence="1">JXDWG</strain>
        <tissue evidence="1">Leaf</tissue>
    </source>
</reference>
<organism evidence="1 2">
    <name type="scientific">Stephania cephalantha</name>
    <dbReference type="NCBI Taxonomy" id="152367"/>
    <lineage>
        <taxon>Eukaryota</taxon>
        <taxon>Viridiplantae</taxon>
        <taxon>Streptophyta</taxon>
        <taxon>Embryophyta</taxon>
        <taxon>Tracheophyta</taxon>
        <taxon>Spermatophyta</taxon>
        <taxon>Magnoliopsida</taxon>
        <taxon>Ranunculales</taxon>
        <taxon>Menispermaceae</taxon>
        <taxon>Menispermoideae</taxon>
        <taxon>Cissampelideae</taxon>
        <taxon>Stephania</taxon>
    </lineage>
</organism>
<comment type="caution">
    <text evidence="1">The sequence shown here is derived from an EMBL/GenBank/DDBJ whole genome shotgun (WGS) entry which is preliminary data.</text>
</comment>
<evidence type="ECO:0000313" key="1">
    <source>
        <dbReference type="EMBL" id="KAK9133558.1"/>
    </source>
</evidence>
<dbReference type="EMBL" id="JBBNAG010000005">
    <property type="protein sequence ID" value="KAK9133558.1"/>
    <property type="molecule type" value="Genomic_DNA"/>
</dbReference>
<accession>A0AAP0JGC4</accession>
<protein>
    <submittedName>
        <fullName evidence="1">Uncharacterized protein</fullName>
    </submittedName>
</protein>
<sequence length="58" mass="7060">MKNGLRASLAHFQYEKWASESSFIQTRDKLCRSYNFLHRLSFEKTKENNLFFIKNEKK</sequence>